<organism evidence="2 3">
    <name type="scientific">Halobacillus amylolyticus</name>
    <dbReference type="NCBI Taxonomy" id="2932259"/>
    <lineage>
        <taxon>Bacteria</taxon>
        <taxon>Bacillati</taxon>
        <taxon>Bacillota</taxon>
        <taxon>Bacilli</taxon>
        <taxon>Bacillales</taxon>
        <taxon>Bacillaceae</taxon>
        <taxon>Halobacillus</taxon>
    </lineage>
</organism>
<protein>
    <submittedName>
        <fullName evidence="2">Uncharacterized protein</fullName>
    </submittedName>
</protein>
<dbReference type="Proteomes" id="UP000830326">
    <property type="component" value="Chromosome"/>
</dbReference>
<feature type="transmembrane region" description="Helical" evidence="1">
    <location>
        <begin position="35"/>
        <end position="59"/>
    </location>
</feature>
<dbReference type="RefSeq" id="WP_245031752.1">
    <property type="nucleotide sequence ID" value="NZ_CP095075.1"/>
</dbReference>
<sequence length="124" mass="14162">MREMIQLLAEIVNMFHDLFLNLSESLGWNLSDKELHFWIIGLLGIIGLIFVDIVFHALAKWSVTAISFFFTLSMVLVFVLAVEIQQKITGRGAMEFNDAAVSVLGFLAFCTVYFIVKMIVKWVR</sequence>
<feature type="transmembrane region" description="Helical" evidence="1">
    <location>
        <begin position="65"/>
        <end position="84"/>
    </location>
</feature>
<keyword evidence="1" id="KW-1133">Transmembrane helix</keyword>
<feature type="transmembrane region" description="Helical" evidence="1">
    <location>
        <begin position="96"/>
        <end position="116"/>
    </location>
</feature>
<reference evidence="2" key="1">
    <citation type="submission" date="2022-04" db="EMBL/GenBank/DDBJ databases">
        <title>Halobacillus sp. isolated from saltern.</title>
        <authorList>
            <person name="Won M."/>
            <person name="Lee C.-M."/>
            <person name="Woen H.-Y."/>
            <person name="Kwon S.-W."/>
        </authorList>
    </citation>
    <scope>NUCLEOTIDE SEQUENCE</scope>
    <source>
        <strain evidence="2">SSHM10-5</strain>
    </source>
</reference>
<keyword evidence="3" id="KW-1185">Reference proteome</keyword>
<evidence type="ECO:0000313" key="2">
    <source>
        <dbReference type="EMBL" id="UOR11616.1"/>
    </source>
</evidence>
<accession>A0ABY4H9S4</accession>
<evidence type="ECO:0000313" key="3">
    <source>
        <dbReference type="Proteomes" id="UP000830326"/>
    </source>
</evidence>
<dbReference type="EMBL" id="CP095075">
    <property type="protein sequence ID" value="UOR11616.1"/>
    <property type="molecule type" value="Genomic_DNA"/>
</dbReference>
<keyword evidence="1" id="KW-0472">Membrane</keyword>
<proteinExistence type="predicted"/>
<keyword evidence="1" id="KW-0812">Transmembrane</keyword>
<evidence type="ECO:0000256" key="1">
    <source>
        <dbReference type="SAM" id="Phobius"/>
    </source>
</evidence>
<name>A0ABY4H9S4_9BACI</name>
<gene>
    <name evidence="2" type="ORF">MUO15_18880</name>
</gene>